<gene>
    <name evidence="1" type="ORF">DFQ50_101947</name>
</gene>
<dbReference type="EMBL" id="QNRL01000001">
    <property type="protein sequence ID" value="RBP15443.1"/>
    <property type="molecule type" value="Genomic_DNA"/>
</dbReference>
<dbReference type="Proteomes" id="UP000253201">
    <property type="component" value="Unassembled WGS sequence"/>
</dbReference>
<keyword evidence="2" id="KW-1185">Reference proteome</keyword>
<accession>A0ABX9G4K4</accession>
<organism evidence="1 2">
    <name type="scientific">Pseudocitrobacter faecalis</name>
    <dbReference type="NCBI Taxonomy" id="1398493"/>
    <lineage>
        <taxon>Bacteria</taxon>
        <taxon>Pseudomonadati</taxon>
        <taxon>Pseudomonadota</taxon>
        <taxon>Gammaproteobacteria</taxon>
        <taxon>Enterobacterales</taxon>
        <taxon>Enterobacteriaceae</taxon>
        <taxon>Pseudocitrobacter</taxon>
    </lineage>
</organism>
<protein>
    <submittedName>
        <fullName evidence="1">Uncharacterized protein</fullName>
    </submittedName>
</protein>
<proteinExistence type="predicted"/>
<comment type="caution">
    <text evidence="1">The sequence shown here is derived from an EMBL/GenBank/DDBJ whole genome shotgun (WGS) entry which is preliminary data.</text>
</comment>
<name>A0ABX9G4K4_9ENTR</name>
<sequence length="85" mass="9619">MDGGRLMDIDNIIISGVRIYFPPDNTLPTPSTDMLTFAVIRDEQELSDYFLMIHKDGRWGLATARLFKEPAEAISTATKIGQNMW</sequence>
<evidence type="ECO:0000313" key="2">
    <source>
        <dbReference type="Proteomes" id="UP000253201"/>
    </source>
</evidence>
<evidence type="ECO:0000313" key="1">
    <source>
        <dbReference type="EMBL" id="RBP15443.1"/>
    </source>
</evidence>
<reference evidence="1 2" key="1">
    <citation type="submission" date="2018-06" db="EMBL/GenBank/DDBJ databases">
        <title>Genomic Encyclopedia of Type Strains, Phase IV (KMG-IV): sequencing the most valuable type-strain genomes for metagenomic binning, comparative biology and taxonomic classification.</title>
        <authorList>
            <person name="Goeker M."/>
        </authorList>
    </citation>
    <scope>NUCLEOTIDE SEQUENCE [LARGE SCALE GENOMIC DNA]</scope>
    <source>
        <strain evidence="1 2">DSM 27453</strain>
    </source>
</reference>